<proteinExistence type="predicted"/>
<dbReference type="AlphaFoldDB" id="A0A7S4A565"/>
<dbReference type="InterPro" id="IPR042098">
    <property type="entry name" value="TauD-like_sf"/>
</dbReference>
<reference evidence="3" key="1">
    <citation type="submission" date="2021-01" db="EMBL/GenBank/DDBJ databases">
        <authorList>
            <person name="Corre E."/>
            <person name="Pelletier E."/>
            <person name="Niang G."/>
            <person name="Scheremetjew M."/>
            <person name="Finn R."/>
            <person name="Kale V."/>
            <person name="Holt S."/>
            <person name="Cochrane G."/>
            <person name="Meng A."/>
            <person name="Brown T."/>
            <person name="Cohen L."/>
        </authorList>
    </citation>
    <scope>NUCLEOTIDE SEQUENCE</scope>
    <source>
        <strain evidence="3">CCMP1756</strain>
    </source>
</reference>
<sequence length="359" mass="38889">MAATVAASEARRVEETRELAAQTAAEWIAAQPDAKLVREAGALKCGKKGTVEVLELQKEYRQELAKITDGKVLAECCSPLRRAASKVLDDGGCVVLRGFPLENDASVAWRCLAISEALGETLPQLPDGEGLPRRMVSSSPLGNEHPSPASSKIARILIACARPPKNKQSLKVATAECLLRGTSLEARGTLRRNCAYACESYSDKWGGAREGKAPLCGQDANYRKTLKYSAQLKVNVDWCEQAEEAAIDACSELEKAAASAAFPFDLRQGDVLVFDALRWLFSYDAAADDHDGLCWGPNGWMPLRALPPDQRKGARIEPYLLKTWLGRRDFGDVVNTAEIEDDAAWLASLADQTAGVAVQ</sequence>
<reference evidence="4" key="2">
    <citation type="submission" date="2021-11" db="EMBL/GenBank/DDBJ databases">
        <authorList>
            <consortium name="Genoscope - CEA"/>
            <person name="William W."/>
        </authorList>
    </citation>
    <scope>NUCLEOTIDE SEQUENCE</scope>
</reference>
<keyword evidence="1" id="KW-0560">Oxidoreductase</keyword>
<evidence type="ECO:0000313" key="3">
    <source>
        <dbReference type="EMBL" id="CAE0704061.1"/>
    </source>
</evidence>
<feature type="region of interest" description="Disordered" evidence="2">
    <location>
        <begin position="124"/>
        <end position="148"/>
    </location>
</feature>
<evidence type="ECO:0000256" key="2">
    <source>
        <dbReference type="SAM" id="MobiDB-lite"/>
    </source>
</evidence>
<protein>
    <recommendedName>
        <fullName evidence="6">TauD/TfdA-like domain-containing protein</fullName>
    </recommendedName>
</protein>
<evidence type="ECO:0000313" key="4">
    <source>
        <dbReference type="EMBL" id="CAH0380082.1"/>
    </source>
</evidence>
<keyword evidence="5" id="KW-1185">Reference proteome</keyword>
<organism evidence="3">
    <name type="scientific">Pelagomonas calceolata</name>
    <dbReference type="NCBI Taxonomy" id="35677"/>
    <lineage>
        <taxon>Eukaryota</taxon>
        <taxon>Sar</taxon>
        <taxon>Stramenopiles</taxon>
        <taxon>Ochrophyta</taxon>
        <taxon>Pelagophyceae</taxon>
        <taxon>Pelagomonadales</taxon>
        <taxon>Pelagomonadaceae</taxon>
        <taxon>Pelagomonas</taxon>
    </lineage>
</organism>
<gene>
    <name evidence="3" type="ORF">PCAL00307_LOCUS19509</name>
    <name evidence="4" type="ORF">PECAL_6P17200</name>
</gene>
<dbReference type="Gene3D" id="3.60.130.10">
    <property type="entry name" value="Clavaminate synthase-like"/>
    <property type="match status" value="1"/>
</dbReference>
<name>A0A7S4A565_9STRA</name>
<dbReference type="OrthoDB" id="10535247at2759"/>
<evidence type="ECO:0000256" key="1">
    <source>
        <dbReference type="ARBA" id="ARBA00023002"/>
    </source>
</evidence>
<evidence type="ECO:0008006" key="6">
    <source>
        <dbReference type="Google" id="ProtNLM"/>
    </source>
</evidence>
<evidence type="ECO:0000313" key="5">
    <source>
        <dbReference type="Proteomes" id="UP000789595"/>
    </source>
</evidence>
<dbReference type="Proteomes" id="UP000789595">
    <property type="component" value="Unassembled WGS sequence"/>
</dbReference>
<dbReference type="EMBL" id="CAKKNE010000006">
    <property type="protein sequence ID" value="CAH0380082.1"/>
    <property type="molecule type" value="Genomic_DNA"/>
</dbReference>
<dbReference type="GO" id="GO:0016491">
    <property type="term" value="F:oxidoreductase activity"/>
    <property type="evidence" value="ECO:0007669"/>
    <property type="project" value="UniProtKB-KW"/>
</dbReference>
<dbReference type="EMBL" id="HBIW01022632">
    <property type="protein sequence ID" value="CAE0704061.1"/>
    <property type="molecule type" value="Transcribed_RNA"/>
</dbReference>
<accession>A0A7S4A565</accession>